<dbReference type="EMBL" id="JPVP01000056">
    <property type="protein sequence ID" value="KGR84352.1"/>
    <property type="molecule type" value="Genomic_DNA"/>
</dbReference>
<evidence type="ECO:0000259" key="1">
    <source>
        <dbReference type="PROSITE" id="PS51819"/>
    </source>
</evidence>
<dbReference type="PANTHER" id="PTHR39175:SF1">
    <property type="entry name" value="FAMILY PROTEIN, PUTATIVE (AFU_ORTHOLOGUE AFUA_3G15060)-RELATED"/>
    <property type="match status" value="1"/>
</dbReference>
<sequence length="120" mass="13738">MIKGIHHVQITIPKAAEKEGKQFYCSVLGFEEVEKPDSLKGRGGFWVKAGDRDVHIGTEDGFDRLTTKAHIAYEVEDLSYWRTKLEAENINILDAVPIPGFDRFEFRDPFGNRVEMIQLL</sequence>
<dbReference type="InterPro" id="IPR004360">
    <property type="entry name" value="Glyas_Fos-R_dOase_dom"/>
</dbReference>
<accession>A0A0A3JBG2</accession>
<dbReference type="PROSITE" id="PS51819">
    <property type="entry name" value="VOC"/>
    <property type="match status" value="1"/>
</dbReference>
<dbReference type="Pfam" id="PF00903">
    <property type="entry name" value="Glyoxalase"/>
    <property type="match status" value="1"/>
</dbReference>
<reference evidence="2 3" key="1">
    <citation type="submission" date="2014-02" db="EMBL/GenBank/DDBJ databases">
        <title>Draft genome sequence of Lysinibacillus odysseyi NBRC 100172.</title>
        <authorList>
            <person name="Zhang F."/>
            <person name="Wang G."/>
            <person name="Zhang L."/>
        </authorList>
    </citation>
    <scope>NUCLEOTIDE SEQUENCE [LARGE SCALE GENOMIC DNA]</scope>
    <source>
        <strain evidence="2 3">NBRC 100172</strain>
    </source>
</reference>
<dbReference type="Gene3D" id="3.10.180.10">
    <property type="entry name" value="2,3-Dihydroxybiphenyl 1,2-Dioxygenase, domain 1"/>
    <property type="match status" value="1"/>
</dbReference>
<dbReference type="InterPro" id="IPR029068">
    <property type="entry name" value="Glyas_Bleomycin-R_OHBP_Dase"/>
</dbReference>
<feature type="domain" description="VOC" evidence="1">
    <location>
        <begin position="4"/>
        <end position="119"/>
    </location>
</feature>
<dbReference type="InterPro" id="IPR037523">
    <property type="entry name" value="VOC_core"/>
</dbReference>
<dbReference type="OrthoDB" id="9813630at2"/>
<gene>
    <name evidence="2" type="ORF">CD32_12210</name>
</gene>
<proteinExistence type="predicted"/>
<evidence type="ECO:0000313" key="2">
    <source>
        <dbReference type="EMBL" id="KGR84352.1"/>
    </source>
</evidence>
<comment type="caution">
    <text evidence="2">The sequence shown here is derived from an EMBL/GenBank/DDBJ whole genome shotgun (WGS) entry which is preliminary data.</text>
</comment>
<name>A0A0A3JBG2_9BACI</name>
<dbReference type="eggNOG" id="COG0346">
    <property type="taxonomic scope" value="Bacteria"/>
</dbReference>
<dbReference type="RefSeq" id="WP_036154966.1">
    <property type="nucleotide sequence ID" value="NZ_AVCX01000005.1"/>
</dbReference>
<protein>
    <submittedName>
        <fullName evidence="2">Glyoxalase</fullName>
    </submittedName>
</protein>
<keyword evidence="3" id="KW-1185">Reference proteome</keyword>
<dbReference type="SUPFAM" id="SSF54593">
    <property type="entry name" value="Glyoxalase/Bleomycin resistance protein/Dihydroxybiphenyl dioxygenase"/>
    <property type="match status" value="1"/>
</dbReference>
<dbReference type="STRING" id="1220589.CD32_12210"/>
<organism evidence="2 3">
    <name type="scientific">Lysinibacillus odysseyi 34hs-1 = NBRC 100172</name>
    <dbReference type="NCBI Taxonomy" id="1220589"/>
    <lineage>
        <taxon>Bacteria</taxon>
        <taxon>Bacillati</taxon>
        <taxon>Bacillota</taxon>
        <taxon>Bacilli</taxon>
        <taxon>Bacillales</taxon>
        <taxon>Bacillaceae</taxon>
        <taxon>Lysinibacillus</taxon>
    </lineage>
</organism>
<evidence type="ECO:0000313" key="3">
    <source>
        <dbReference type="Proteomes" id="UP000030437"/>
    </source>
</evidence>
<dbReference type="AlphaFoldDB" id="A0A0A3JBG2"/>
<dbReference type="Proteomes" id="UP000030437">
    <property type="component" value="Unassembled WGS sequence"/>
</dbReference>
<dbReference type="PANTHER" id="PTHR39175">
    <property type="entry name" value="FAMILY PROTEIN, PUTATIVE (AFU_ORTHOLOGUE AFUA_3G15060)-RELATED"/>
    <property type="match status" value="1"/>
</dbReference>